<accession>A0AAN9F7H4</accession>
<dbReference type="AlphaFoldDB" id="A0AAN9F7H4"/>
<evidence type="ECO:0000313" key="3">
    <source>
        <dbReference type="Proteomes" id="UP001372338"/>
    </source>
</evidence>
<dbReference type="InterPro" id="IPR011009">
    <property type="entry name" value="Kinase-like_dom_sf"/>
</dbReference>
<dbReference type="SUPFAM" id="SSF56112">
    <property type="entry name" value="Protein kinase-like (PK-like)"/>
    <property type="match status" value="1"/>
</dbReference>
<sequence length="148" mass="16639">MSPEYAMHGQFSVKSDVFSFGIMVLEIISGKRRGYSSESECVEDIRKHAWTKWEEQTPMELVDPNMVVSYSDEEVIKCIQIDLLCVQDDPVDRPTMANIVYYLNSPSANLPSPDGPGYFGRKDSITTSKMLDISGSINGIIFTEFPAR</sequence>
<dbReference type="PANTHER" id="PTHR27006">
    <property type="entry name" value="PROMASTIGOTE SURFACE ANTIGEN PROTEIN PSA"/>
    <property type="match status" value="1"/>
</dbReference>
<keyword evidence="3" id="KW-1185">Reference proteome</keyword>
<dbReference type="EMBL" id="JAYWIO010000004">
    <property type="protein sequence ID" value="KAK7269975.1"/>
    <property type="molecule type" value="Genomic_DNA"/>
</dbReference>
<dbReference type="Proteomes" id="UP001372338">
    <property type="component" value="Unassembled WGS sequence"/>
</dbReference>
<dbReference type="InterPro" id="IPR001245">
    <property type="entry name" value="Ser-Thr/Tyr_kinase_cat_dom"/>
</dbReference>
<evidence type="ECO:0000259" key="1">
    <source>
        <dbReference type="Pfam" id="PF07714"/>
    </source>
</evidence>
<dbReference type="Pfam" id="PF07714">
    <property type="entry name" value="PK_Tyr_Ser-Thr"/>
    <property type="match status" value="1"/>
</dbReference>
<dbReference type="Gene3D" id="1.10.510.10">
    <property type="entry name" value="Transferase(Phosphotransferase) domain 1"/>
    <property type="match status" value="1"/>
</dbReference>
<comment type="caution">
    <text evidence="2">The sequence shown here is derived from an EMBL/GenBank/DDBJ whole genome shotgun (WGS) entry which is preliminary data.</text>
</comment>
<name>A0AAN9F7H4_CROPI</name>
<reference evidence="2 3" key="1">
    <citation type="submission" date="2024-01" db="EMBL/GenBank/DDBJ databases">
        <title>The genomes of 5 underutilized Papilionoideae crops provide insights into root nodulation and disease resistanc.</title>
        <authorList>
            <person name="Yuan L."/>
        </authorList>
    </citation>
    <scope>NUCLEOTIDE SEQUENCE [LARGE SCALE GENOMIC DNA]</scope>
    <source>
        <strain evidence="2">ZHUSHIDOU_FW_LH</strain>
        <tissue evidence="2">Leaf</tissue>
    </source>
</reference>
<evidence type="ECO:0000313" key="2">
    <source>
        <dbReference type="EMBL" id="KAK7269975.1"/>
    </source>
</evidence>
<protein>
    <recommendedName>
        <fullName evidence="1">Serine-threonine/tyrosine-protein kinase catalytic domain-containing protein</fullName>
    </recommendedName>
</protein>
<feature type="domain" description="Serine-threonine/tyrosine-protein kinase catalytic" evidence="1">
    <location>
        <begin position="1"/>
        <end position="101"/>
    </location>
</feature>
<gene>
    <name evidence="2" type="ORF">RIF29_22805</name>
</gene>
<dbReference type="PANTHER" id="PTHR27006:SF606">
    <property type="entry name" value="INTERLEUKIN-1 RECEPTOR-ASSOCIATED KINASE 4"/>
    <property type="match status" value="1"/>
</dbReference>
<dbReference type="GO" id="GO:0004672">
    <property type="term" value="F:protein kinase activity"/>
    <property type="evidence" value="ECO:0007669"/>
    <property type="project" value="InterPro"/>
</dbReference>
<organism evidence="2 3">
    <name type="scientific">Crotalaria pallida</name>
    <name type="common">Smooth rattlebox</name>
    <name type="synonym">Crotalaria striata</name>
    <dbReference type="NCBI Taxonomy" id="3830"/>
    <lineage>
        <taxon>Eukaryota</taxon>
        <taxon>Viridiplantae</taxon>
        <taxon>Streptophyta</taxon>
        <taxon>Embryophyta</taxon>
        <taxon>Tracheophyta</taxon>
        <taxon>Spermatophyta</taxon>
        <taxon>Magnoliopsida</taxon>
        <taxon>eudicotyledons</taxon>
        <taxon>Gunneridae</taxon>
        <taxon>Pentapetalae</taxon>
        <taxon>rosids</taxon>
        <taxon>fabids</taxon>
        <taxon>Fabales</taxon>
        <taxon>Fabaceae</taxon>
        <taxon>Papilionoideae</taxon>
        <taxon>50 kb inversion clade</taxon>
        <taxon>genistoids sensu lato</taxon>
        <taxon>core genistoids</taxon>
        <taxon>Crotalarieae</taxon>
        <taxon>Crotalaria</taxon>
    </lineage>
</organism>
<proteinExistence type="predicted"/>